<dbReference type="SMART" id="SM00986">
    <property type="entry name" value="UDG"/>
    <property type="match status" value="1"/>
</dbReference>
<dbReference type="SMART" id="SM00987">
    <property type="entry name" value="UreE_C"/>
    <property type="match status" value="1"/>
</dbReference>
<evidence type="ECO:0000256" key="7">
    <source>
        <dbReference type="ARBA" id="ARBA00023004"/>
    </source>
</evidence>
<dbReference type="InterPro" id="IPR005122">
    <property type="entry name" value="Uracil-DNA_glycosylase-like"/>
</dbReference>
<evidence type="ECO:0000256" key="5">
    <source>
        <dbReference type="ARBA" id="ARBA00022763"/>
    </source>
</evidence>
<keyword evidence="4" id="KW-0479">Metal-binding</keyword>
<dbReference type="PANTHER" id="PTHR33693">
    <property type="entry name" value="TYPE-5 URACIL-DNA GLYCOSYLASE"/>
    <property type="match status" value="1"/>
</dbReference>
<dbReference type="Gene3D" id="3.40.470.10">
    <property type="entry name" value="Uracil-DNA glycosylase-like domain"/>
    <property type="match status" value="1"/>
</dbReference>
<feature type="domain" description="Uracil-DNA glycosylase-like" evidence="10">
    <location>
        <begin position="254"/>
        <end position="414"/>
    </location>
</feature>
<evidence type="ECO:0000256" key="6">
    <source>
        <dbReference type="ARBA" id="ARBA00022801"/>
    </source>
</evidence>
<dbReference type="GO" id="GO:0097506">
    <property type="term" value="F:deaminated base DNA N-glycosylase activity"/>
    <property type="evidence" value="ECO:0007669"/>
    <property type="project" value="UniProtKB-ARBA"/>
</dbReference>
<dbReference type="InterPro" id="IPR005273">
    <property type="entry name" value="Ura-DNA_glyco_family4"/>
</dbReference>
<dbReference type="SUPFAM" id="SSF52141">
    <property type="entry name" value="Uracil-DNA glycosylase-like"/>
    <property type="match status" value="1"/>
</dbReference>
<dbReference type="GO" id="GO:0006281">
    <property type="term" value="P:DNA repair"/>
    <property type="evidence" value="ECO:0007669"/>
    <property type="project" value="UniProtKB-KW"/>
</dbReference>
<dbReference type="GO" id="GO:0051539">
    <property type="term" value="F:4 iron, 4 sulfur cluster binding"/>
    <property type="evidence" value="ECO:0007669"/>
    <property type="project" value="UniProtKB-KW"/>
</dbReference>
<evidence type="ECO:0000256" key="3">
    <source>
        <dbReference type="ARBA" id="ARBA00022485"/>
    </source>
</evidence>
<dbReference type="EMBL" id="JABCQN010000003">
    <property type="protein sequence ID" value="MBF0870564.1"/>
    <property type="molecule type" value="Genomic_DNA"/>
</dbReference>
<evidence type="ECO:0000313" key="12">
    <source>
        <dbReference type="Proteomes" id="UP000661006"/>
    </source>
</evidence>
<dbReference type="PANTHER" id="PTHR33693:SF9">
    <property type="entry name" value="TYPE-4 URACIL-DNA GLYCOSYLASE"/>
    <property type="match status" value="1"/>
</dbReference>
<comment type="caution">
    <text evidence="11">The sequence shown here is derived from an EMBL/GenBank/DDBJ whole genome shotgun (WGS) entry which is preliminary data.</text>
</comment>
<dbReference type="GO" id="GO:0046872">
    <property type="term" value="F:metal ion binding"/>
    <property type="evidence" value="ECO:0007669"/>
    <property type="project" value="UniProtKB-KW"/>
</dbReference>
<organism evidence="11 12">
    <name type="scientific">Gluconobacter japonicus</name>
    <dbReference type="NCBI Taxonomy" id="376620"/>
    <lineage>
        <taxon>Bacteria</taxon>
        <taxon>Pseudomonadati</taxon>
        <taxon>Pseudomonadota</taxon>
        <taxon>Alphaproteobacteria</taxon>
        <taxon>Acetobacterales</taxon>
        <taxon>Acetobacteraceae</taxon>
        <taxon>Gluconobacter</taxon>
    </lineage>
</organism>
<evidence type="ECO:0000256" key="1">
    <source>
        <dbReference type="ARBA" id="ARBA00006521"/>
    </source>
</evidence>
<sequence length="421" mass="46681">MQSITAILCSPSDFMGWRSLSRDFLNRQVAASAIHWSIQETDSLYAPQSKRILQNAPSSLKIPRSFGRLMSSVFASSTPDRFDRLYRALAHIQQTGEPSRADLQDFEQIAENVRAQILALRSAFPENRVKDWQVIKTDYDPQLIDSQIGPLGRLRTAPWALLSDSRTLCWDGQDYRMGPALPDITASCDTDLLPQALQIATATRANAYWQGLGTVHVAPTSADIEQSPSLTALRALATDCSLCDLCHHATRTVFGEGPQNADLLFVGEQPGDQEDLQGRPFVGPAGQLFDKAFEEAQGQRHEAWVSNAVKHFKFVQKGNRRIHQKPGSVEMNACSPWISAERRLLQPKVTVMLGVTGASALLGRPVTVSRERSRLFKLEDGSLGLVTVHPSYLLRLPDEDAKTREYIKFVADLRMAISALA</sequence>
<protein>
    <recommendedName>
        <fullName evidence="2">Type-4 uracil-DNA glycosylase</fullName>
    </recommendedName>
</protein>
<dbReference type="InterPro" id="IPR036895">
    <property type="entry name" value="Uracil-DNA_glycosylase-like_sf"/>
</dbReference>
<evidence type="ECO:0000256" key="8">
    <source>
        <dbReference type="ARBA" id="ARBA00023014"/>
    </source>
</evidence>
<evidence type="ECO:0000256" key="9">
    <source>
        <dbReference type="ARBA" id="ARBA00023204"/>
    </source>
</evidence>
<proteinExistence type="inferred from homology"/>
<reference evidence="11" key="1">
    <citation type="submission" date="2020-04" db="EMBL/GenBank/DDBJ databases">
        <authorList>
            <person name="Sombolestani A."/>
        </authorList>
    </citation>
    <scope>NUCLEOTIDE SEQUENCE</scope>
    <source>
        <strain evidence="11">R71697</strain>
    </source>
</reference>
<keyword evidence="6" id="KW-0378">Hydrolase</keyword>
<dbReference type="AlphaFoldDB" id="A0A9Q2FKI6"/>
<dbReference type="Proteomes" id="UP000661006">
    <property type="component" value="Unassembled WGS sequence"/>
</dbReference>
<dbReference type="InterPro" id="IPR051536">
    <property type="entry name" value="UDG_Type-4/5"/>
</dbReference>
<comment type="similarity">
    <text evidence="1">Belongs to the uracil-DNA glycosylase (UDG) superfamily. Type 4 (UDGa) family.</text>
</comment>
<keyword evidence="5" id="KW-0227">DNA damage</keyword>
<evidence type="ECO:0000256" key="4">
    <source>
        <dbReference type="ARBA" id="ARBA00022723"/>
    </source>
</evidence>
<dbReference type="CDD" id="cd10030">
    <property type="entry name" value="UDG-F4_TTUDGA_SPO1dp_like"/>
    <property type="match status" value="1"/>
</dbReference>
<dbReference type="Pfam" id="PF03167">
    <property type="entry name" value="UDG"/>
    <property type="match status" value="1"/>
</dbReference>
<evidence type="ECO:0000259" key="10">
    <source>
        <dbReference type="SMART" id="SM00986"/>
    </source>
</evidence>
<keyword evidence="3" id="KW-0004">4Fe-4S</keyword>
<dbReference type="RefSeq" id="WP_194257768.1">
    <property type="nucleotide sequence ID" value="NZ_JABCQN010000003.1"/>
</dbReference>
<keyword evidence="8" id="KW-0411">Iron-sulfur</keyword>
<keyword evidence="7" id="KW-0408">Iron</keyword>
<evidence type="ECO:0000313" key="11">
    <source>
        <dbReference type="EMBL" id="MBF0870564.1"/>
    </source>
</evidence>
<keyword evidence="9" id="KW-0234">DNA repair</keyword>
<dbReference type="GeneID" id="81474403"/>
<gene>
    <name evidence="11" type="ORF">HKD32_06825</name>
</gene>
<evidence type="ECO:0000256" key="2">
    <source>
        <dbReference type="ARBA" id="ARBA00019403"/>
    </source>
</evidence>
<dbReference type="NCBIfam" id="TIGR03914">
    <property type="entry name" value="UDG_fam_dom"/>
    <property type="match status" value="1"/>
</dbReference>
<accession>A0A9Q2FKI6</accession>
<reference evidence="11" key="2">
    <citation type="submission" date="2020-11" db="EMBL/GenBank/DDBJ databases">
        <title>Description of novel Gluconobacter species.</title>
        <authorList>
            <person name="Cleenwerck I."/>
            <person name="Cnockaert M."/>
            <person name="Borremans W."/>
            <person name="Wieme A.D."/>
            <person name="De Vuyst L."/>
            <person name="Vandamme P."/>
        </authorList>
    </citation>
    <scope>NUCLEOTIDE SEQUENCE</scope>
    <source>
        <strain evidence="11">R71697</strain>
    </source>
</reference>
<name>A0A9Q2FKI6_GLUJA</name>